<dbReference type="SUPFAM" id="SSF46894">
    <property type="entry name" value="C-terminal effector domain of the bipartite response regulators"/>
    <property type="match status" value="1"/>
</dbReference>
<dbReference type="Gene3D" id="1.25.40.10">
    <property type="entry name" value="Tetratricopeptide repeat domain"/>
    <property type="match status" value="1"/>
</dbReference>
<dbReference type="Proteomes" id="UP000477750">
    <property type="component" value="Unassembled WGS sequence"/>
</dbReference>
<protein>
    <recommendedName>
        <fullName evidence="9">SARP family transcriptional regulator</fullName>
    </recommendedName>
</protein>
<sequence>MVDRRRLMEFRMLGPLEVRIGGAPVHLGGSRQQTVLAALLANAGRPLQRRRLGGMVWSDPPPSAGPNLRTYLRRLRSALTDPLSLESRVVADRRQVTLRTEPGEVDAEVFDEWCRRADSAREAGDAAAALDWYDRALRLWRGSPLEGIDVDNPLYPTAVELTERRYAVESRRWGLLVEAGDVAAAIGELRAAVRANPFRERLTELLMLALSKDHRRWEALQVYAQTRDLMIESAGLEPGPRLRRLHRRILDDGLDDGLEDGLDR</sequence>
<dbReference type="SMART" id="SM01043">
    <property type="entry name" value="BTAD"/>
    <property type="match status" value="1"/>
</dbReference>
<evidence type="ECO:0000256" key="1">
    <source>
        <dbReference type="ARBA" id="ARBA00005820"/>
    </source>
</evidence>
<keyword evidence="8" id="KW-1185">Reference proteome</keyword>
<dbReference type="InterPro" id="IPR016032">
    <property type="entry name" value="Sig_transdc_resp-reg_C-effctor"/>
</dbReference>
<dbReference type="PANTHER" id="PTHR35807">
    <property type="entry name" value="TRANSCRIPTIONAL REGULATOR REDD-RELATED"/>
    <property type="match status" value="1"/>
</dbReference>
<evidence type="ECO:0000256" key="3">
    <source>
        <dbReference type="ARBA" id="ARBA00023125"/>
    </source>
</evidence>
<keyword evidence="3" id="KW-0238">DNA-binding</keyword>
<dbReference type="Gene3D" id="1.10.10.10">
    <property type="entry name" value="Winged helix-like DNA-binding domain superfamily/Winged helix DNA-binding domain"/>
    <property type="match status" value="1"/>
</dbReference>
<feature type="domain" description="Bacterial transcriptional activator" evidence="6">
    <location>
        <begin position="105"/>
        <end position="250"/>
    </location>
</feature>
<comment type="similarity">
    <text evidence="1">Belongs to the AfsR/DnrI/RedD regulatory family.</text>
</comment>
<organism evidence="7 8">
    <name type="scientific">Glycomyces albidus</name>
    <dbReference type="NCBI Taxonomy" id="2656774"/>
    <lineage>
        <taxon>Bacteria</taxon>
        <taxon>Bacillati</taxon>
        <taxon>Actinomycetota</taxon>
        <taxon>Actinomycetes</taxon>
        <taxon>Glycomycetales</taxon>
        <taxon>Glycomycetaceae</taxon>
        <taxon>Glycomyces</taxon>
    </lineage>
</organism>
<dbReference type="GO" id="GO:0003677">
    <property type="term" value="F:DNA binding"/>
    <property type="evidence" value="ECO:0007669"/>
    <property type="project" value="UniProtKB-KW"/>
</dbReference>
<dbReference type="GO" id="GO:0006355">
    <property type="term" value="P:regulation of DNA-templated transcription"/>
    <property type="evidence" value="ECO:0007669"/>
    <property type="project" value="InterPro"/>
</dbReference>
<dbReference type="CDD" id="cd15831">
    <property type="entry name" value="BTAD"/>
    <property type="match status" value="1"/>
</dbReference>
<feature type="domain" description="OmpR/PhoB-type" evidence="5">
    <location>
        <begin position="22"/>
        <end position="98"/>
    </location>
</feature>
<proteinExistence type="inferred from homology"/>
<dbReference type="PANTHER" id="PTHR35807:SF1">
    <property type="entry name" value="TRANSCRIPTIONAL REGULATOR REDD"/>
    <property type="match status" value="1"/>
</dbReference>
<evidence type="ECO:0000313" key="8">
    <source>
        <dbReference type="Proteomes" id="UP000477750"/>
    </source>
</evidence>
<evidence type="ECO:0000256" key="4">
    <source>
        <dbReference type="ARBA" id="ARBA00023163"/>
    </source>
</evidence>
<keyword evidence="4" id="KW-0804">Transcription</keyword>
<evidence type="ECO:0000259" key="5">
    <source>
        <dbReference type="SMART" id="SM00862"/>
    </source>
</evidence>
<dbReference type="EMBL" id="WIAO01000015">
    <property type="protein sequence ID" value="MQM26548.1"/>
    <property type="molecule type" value="Genomic_DNA"/>
</dbReference>
<accession>A0A6L5GAB9</accession>
<dbReference type="InterPro" id="IPR011990">
    <property type="entry name" value="TPR-like_helical_dom_sf"/>
</dbReference>
<evidence type="ECO:0008006" key="9">
    <source>
        <dbReference type="Google" id="ProtNLM"/>
    </source>
</evidence>
<evidence type="ECO:0000313" key="7">
    <source>
        <dbReference type="EMBL" id="MQM26548.1"/>
    </source>
</evidence>
<comment type="caution">
    <text evidence="7">The sequence shown here is derived from an EMBL/GenBank/DDBJ whole genome shotgun (WGS) entry which is preliminary data.</text>
</comment>
<dbReference type="InterPro" id="IPR051677">
    <property type="entry name" value="AfsR-DnrI-RedD_regulator"/>
</dbReference>
<evidence type="ECO:0000256" key="2">
    <source>
        <dbReference type="ARBA" id="ARBA00023015"/>
    </source>
</evidence>
<gene>
    <name evidence="7" type="ORF">GFD30_13335</name>
</gene>
<dbReference type="Pfam" id="PF03704">
    <property type="entry name" value="BTAD"/>
    <property type="match status" value="1"/>
</dbReference>
<dbReference type="InterPro" id="IPR005158">
    <property type="entry name" value="BTAD"/>
</dbReference>
<dbReference type="InterPro" id="IPR036388">
    <property type="entry name" value="WH-like_DNA-bd_sf"/>
</dbReference>
<reference evidence="7 8" key="1">
    <citation type="submission" date="2019-10" db="EMBL/GenBank/DDBJ databases">
        <title>Glycomyces albidus sp. nov., a novel actinomycete isolated from rhizosphere soil of wheat (Triticum aestivum L.).</title>
        <authorList>
            <person name="Qian L."/>
        </authorList>
    </citation>
    <scope>NUCLEOTIDE SEQUENCE [LARGE SCALE GENOMIC DNA]</scope>
    <source>
        <strain evidence="7 8">NEAU-7082</strain>
    </source>
</reference>
<dbReference type="SUPFAM" id="SSF48452">
    <property type="entry name" value="TPR-like"/>
    <property type="match status" value="1"/>
</dbReference>
<name>A0A6L5GAB9_9ACTN</name>
<evidence type="ECO:0000259" key="6">
    <source>
        <dbReference type="SMART" id="SM01043"/>
    </source>
</evidence>
<keyword evidence="2" id="KW-0805">Transcription regulation</keyword>
<dbReference type="InterPro" id="IPR001867">
    <property type="entry name" value="OmpR/PhoB-type_DNA-bd"/>
</dbReference>
<dbReference type="SMART" id="SM00862">
    <property type="entry name" value="Trans_reg_C"/>
    <property type="match status" value="1"/>
</dbReference>
<dbReference type="AlphaFoldDB" id="A0A6L5GAB9"/>
<dbReference type="GO" id="GO:0000160">
    <property type="term" value="P:phosphorelay signal transduction system"/>
    <property type="evidence" value="ECO:0007669"/>
    <property type="project" value="InterPro"/>
</dbReference>